<dbReference type="Proteomes" id="UP000275348">
    <property type="component" value="Unassembled WGS sequence"/>
</dbReference>
<organism evidence="2 3">
    <name type="scientific">Faecalibacter macacae</name>
    <dbReference type="NCBI Taxonomy" id="1859289"/>
    <lineage>
        <taxon>Bacteria</taxon>
        <taxon>Pseudomonadati</taxon>
        <taxon>Bacteroidota</taxon>
        <taxon>Flavobacteriia</taxon>
        <taxon>Flavobacteriales</taxon>
        <taxon>Weeksellaceae</taxon>
        <taxon>Faecalibacter</taxon>
    </lineage>
</organism>
<evidence type="ECO:0008006" key="4">
    <source>
        <dbReference type="Google" id="ProtNLM"/>
    </source>
</evidence>
<comment type="caution">
    <text evidence="2">The sequence shown here is derived from an EMBL/GenBank/DDBJ whole genome shotgun (WGS) entry which is preliminary data.</text>
</comment>
<sequence>MKKLIVIPFLLLIFSCNQKPNCNAFVDFYSESECFLLVEKKYWGTRGNLAMEGIDPFTQKKCECNEQNRWWAIYRNEINIGDTIIKRKGKLTFNIHKKDTIISHEWECDGKTFHPDGTIKSEL</sequence>
<feature type="chain" id="PRO_5018127464" description="Lipoprotein" evidence="1">
    <location>
        <begin position="19"/>
        <end position="123"/>
    </location>
</feature>
<feature type="signal peptide" evidence="1">
    <location>
        <begin position="1"/>
        <end position="18"/>
    </location>
</feature>
<reference evidence="2 3" key="1">
    <citation type="submission" date="2018-10" db="EMBL/GenBank/DDBJ databases">
        <authorList>
            <person name="Chen X."/>
        </authorList>
    </citation>
    <scope>NUCLEOTIDE SEQUENCE [LARGE SCALE GENOMIC DNA]</scope>
    <source>
        <strain evidence="2 3">YIM 102668</strain>
    </source>
</reference>
<proteinExistence type="predicted"/>
<evidence type="ECO:0000256" key="1">
    <source>
        <dbReference type="SAM" id="SignalP"/>
    </source>
</evidence>
<keyword evidence="3" id="KW-1185">Reference proteome</keyword>
<dbReference type="PROSITE" id="PS51257">
    <property type="entry name" value="PROKAR_LIPOPROTEIN"/>
    <property type="match status" value="1"/>
</dbReference>
<accession>A0A3L9MF56</accession>
<evidence type="ECO:0000313" key="2">
    <source>
        <dbReference type="EMBL" id="RLZ09239.1"/>
    </source>
</evidence>
<protein>
    <recommendedName>
        <fullName evidence="4">Lipoprotein</fullName>
    </recommendedName>
</protein>
<evidence type="ECO:0000313" key="3">
    <source>
        <dbReference type="Proteomes" id="UP000275348"/>
    </source>
</evidence>
<name>A0A3L9MF56_9FLAO</name>
<dbReference type="AlphaFoldDB" id="A0A3L9MF56"/>
<dbReference type="OrthoDB" id="1259728at2"/>
<dbReference type="RefSeq" id="WP_121934758.1">
    <property type="nucleotide sequence ID" value="NZ_RDOJ01000010.1"/>
</dbReference>
<dbReference type="EMBL" id="RDOJ01000010">
    <property type="protein sequence ID" value="RLZ09239.1"/>
    <property type="molecule type" value="Genomic_DNA"/>
</dbReference>
<gene>
    <name evidence="2" type="ORF">EAH69_08435</name>
</gene>
<keyword evidence="1" id="KW-0732">Signal</keyword>